<dbReference type="GO" id="GO:0016740">
    <property type="term" value="F:transferase activity"/>
    <property type="evidence" value="ECO:0007669"/>
    <property type="project" value="UniProtKB-KW"/>
</dbReference>
<dbReference type="SUPFAM" id="SSF56112">
    <property type="entry name" value="Protein kinase-like (PK-like)"/>
    <property type="match status" value="1"/>
</dbReference>
<dbReference type="Pfam" id="PF01636">
    <property type="entry name" value="APH"/>
    <property type="match status" value="1"/>
</dbReference>
<proteinExistence type="predicted"/>
<dbReference type="InterPro" id="IPR011009">
    <property type="entry name" value="Kinase-like_dom_sf"/>
</dbReference>
<dbReference type="RefSeq" id="WP_377168945.1">
    <property type="nucleotide sequence ID" value="NZ_JBHTJC010000001.1"/>
</dbReference>
<sequence length="323" mass="35667">MNADAPLDPQLRSLVARQLEDAARAEPRLARIVPGALIRHVKRKRIILRAALDGRAVILRMHLDPADGAARRDWDEMERLWPYMSQGDLRIPEPICAAPEAGVTVQEDVPGTPLMSLLYSLDEAERGAHLPRAAAWLRASTAPTEAFEAAQPDRWIARAERAARQQPFDGLQKIEAGILAQMRRLAPAIEAAPWRCAICHGDFHPNNLIVEAPRVTGIDLGGSRRMPVLKDIARFAMHMGRRRLRLSPVSVFGVDRDCLAEFAQGFALDAHERGVVLPFFLGFEALIRVENLGLPPGRIARAAKTYAALLADLERAEAEAPLI</sequence>
<evidence type="ECO:0000259" key="1">
    <source>
        <dbReference type="Pfam" id="PF01636"/>
    </source>
</evidence>
<dbReference type="Proteomes" id="UP001607157">
    <property type="component" value="Unassembled WGS sequence"/>
</dbReference>
<dbReference type="InterPro" id="IPR002575">
    <property type="entry name" value="Aminoglycoside_PTrfase"/>
</dbReference>
<dbReference type="EMBL" id="JBIHMM010000001">
    <property type="protein sequence ID" value="MFH0252789.1"/>
    <property type="molecule type" value="Genomic_DNA"/>
</dbReference>
<feature type="domain" description="Aminoglycoside phosphotransferase" evidence="1">
    <location>
        <begin position="55"/>
        <end position="245"/>
    </location>
</feature>
<keyword evidence="3" id="KW-1185">Reference proteome</keyword>
<dbReference type="Gene3D" id="3.90.1200.10">
    <property type="match status" value="1"/>
</dbReference>
<gene>
    <name evidence="2" type="ORF">ACGRVM_02725</name>
</gene>
<evidence type="ECO:0000313" key="3">
    <source>
        <dbReference type="Proteomes" id="UP001607157"/>
    </source>
</evidence>
<dbReference type="EC" id="2.7.1.-" evidence="2"/>
<evidence type="ECO:0000313" key="2">
    <source>
        <dbReference type="EMBL" id="MFH0252789.1"/>
    </source>
</evidence>
<accession>A0ABW7I3N8</accession>
<name>A0ABW7I3N8_9RHOB</name>
<organism evidence="2 3">
    <name type="scientific">Roseovarius aquimarinus</name>
    <dbReference type="NCBI Taxonomy" id="1229156"/>
    <lineage>
        <taxon>Bacteria</taxon>
        <taxon>Pseudomonadati</taxon>
        <taxon>Pseudomonadota</taxon>
        <taxon>Alphaproteobacteria</taxon>
        <taxon>Rhodobacterales</taxon>
        <taxon>Roseobacteraceae</taxon>
        <taxon>Roseovarius</taxon>
    </lineage>
</organism>
<keyword evidence="2" id="KW-0808">Transferase</keyword>
<reference evidence="2 3" key="1">
    <citation type="submission" date="2024-10" db="EMBL/GenBank/DDBJ databases">
        <authorList>
            <person name="Yang X.-N."/>
        </authorList>
    </citation>
    <scope>NUCLEOTIDE SEQUENCE [LARGE SCALE GENOMIC DNA]</scope>
    <source>
        <strain evidence="2 3">CAU 1059</strain>
    </source>
</reference>
<protein>
    <submittedName>
        <fullName evidence="2">Aminoglycoside phosphotransferase family protein</fullName>
        <ecNumber evidence="2">2.7.1.-</ecNumber>
    </submittedName>
</protein>
<comment type="caution">
    <text evidence="2">The sequence shown here is derived from an EMBL/GenBank/DDBJ whole genome shotgun (WGS) entry which is preliminary data.</text>
</comment>